<dbReference type="GO" id="GO:0003697">
    <property type="term" value="F:single-stranded DNA binding"/>
    <property type="evidence" value="ECO:0007669"/>
    <property type="project" value="InterPro"/>
</dbReference>
<evidence type="ECO:0000259" key="1">
    <source>
        <dbReference type="Pfam" id="PF08401"/>
    </source>
</evidence>
<name>A0A3D2SHN8_9BACE</name>
<sequence>MSEKLNPAIERYASLLIQKIKEVEGSNWQQPWITTIMGSPRNIDGREYSQFNKLLLLFITDEYKYKTPVFLTFRQAEKESLHILKGSKSFPVTYYDFTVKHRLTGDKITIDEHRLLPEKMQNEFIVHPFLKYFNVFNLDQTNFSDKYPERWYRLLSEFTEEKTITTDGYSLPALDSLVDKQEWVCPIHLKSQDQAYYSHSIDKIVLPEQKQFPEGISFYNTLLHEMAHSTGHESRLNRPRHKHEGDSIYAREELIAELTAALSGKELGIHTQPQKGNAQYISSWLSALQENPQFIMTLLQDVSKASHMIIQNTNELNKEQKVNTEPIPSTEILKESSIINTDNPHNIEFYKSPFLIDKSFLTNNTIEIDIPIKKEEIINFFSPELKEIIISDIPFYEDGCIAYLYCQFIDGKLELADEYEFQDTAGDLDQPIIKLSQIKAMNDIDNRISDINIFSLKEGGMAIRCKIDNIQYSSVKLGKEDVLTFSETTDRKLLASKYYKDELNGYPSKRAELSATSTKKLSAHVVLDNDKNVIEVNSPMITDRLTGSSSQLDTKGIDLKSLSGSQMKDLL</sequence>
<dbReference type="Pfam" id="PF08401">
    <property type="entry name" value="ArdcN"/>
    <property type="match status" value="1"/>
</dbReference>
<reference evidence="3 4" key="1">
    <citation type="journal article" date="2018" name="Nat. Biotechnol.">
        <title>A standardized bacterial taxonomy based on genome phylogeny substantially revises the tree of life.</title>
        <authorList>
            <person name="Parks D.H."/>
            <person name="Chuvochina M."/>
            <person name="Waite D.W."/>
            <person name="Rinke C."/>
            <person name="Skarshewski A."/>
            <person name="Chaumeil P.A."/>
            <person name="Hugenholtz P."/>
        </authorList>
    </citation>
    <scope>NUCLEOTIDE SEQUENCE [LARGE SCALE GENOMIC DNA]</scope>
    <source>
        <strain evidence="3">UBA9667</strain>
    </source>
</reference>
<protein>
    <recommendedName>
        <fullName evidence="5">DNA primase</fullName>
    </recommendedName>
</protein>
<comment type="caution">
    <text evidence="3">The sequence shown here is derived from an EMBL/GenBank/DDBJ whole genome shotgun (WGS) entry which is preliminary data.</text>
</comment>
<evidence type="ECO:0000313" key="3">
    <source>
        <dbReference type="EMBL" id="HCK24406.1"/>
    </source>
</evidence>
<feature type="domain" description="N-terminal" evidence="1">
    <location>
        <begin position="9"/>
        <end position="136"/>
    </location>
</feature>
<feature type="non-terminal residue" evidence="3">
    <location>
        <position position="571"/>
    </location>
</feature>
<feature type="domain" description="Polyvalent protein metallopeptidase" evidence="2">
    <location>
        <begin position="189"/>
        <end position="297"/>
    </location>
</feature>
<gene>
    <name evidence="3" type="ORF">DHW31_06405</name>
</gene>
<dbReference type="InterPro" id="IPR013610">
    <property type="entry name" value="ArdC_N"/>
</dbReference>
<proteinExistence type="predicted"/>
<organism evidence="3 4">
    <name type="scientific">Bacteroides graminisolvens</name>
    <dbReference type="NCBI Taxonomy" id="477666"/>
    <lineage>
        <taxon>Bacteria</taxon>
        <taxon>Pseudomonadati</taxon>
        <taxon>Bacteroidota</taxon>
        <taxon>Bacteroidia</taxon>
        <taxon>Bacteroidales</taxon>
        <taxon>Bacteroidaceae</taxon>
        <taxon>Bacteroides</taxon>
    </lineage>
</organism>
<accession>A0A3D2SHN8</accession>
<evidence type="ECO:0000259" key="2">
    <source>
        <dbReference type="Pfam" id="PF18818"/>
    </source>
</evidence>
<dbReference type="Pfam" id="PF18818">
    <property type="entry name" value="MPTase-PolyVal"/>
    <property type="match status" value="1"/>
</dbReference>
<dbReference type="Proteomes" id="UP000263098">
    <property type="component" value="Unassembled WGS sequence"/>
</dbReference>
<dbReference type="InterPro" id="IPR041459">
    <property type="entry name" value="MPTase-PolyVal"/>
</dbReference>
<evidence type="ECO:0000313" key="4">
    <source>
        <dbReference type="Proteomes" id="UP000263098"/>
    </source>
</evidence>
<dbReference type="AlphaFoldDB" id="A0A3D2SHN8"/>
<evidence type="ECO:0008006" key="5">
    <source>
        <dbReference type="Google" id="ProtNLM"/>
    </source>
</evidence>
<dbReference type="EMBL" id="DPVG01000228">
    <property type="protein sequence ID" value="HCK24406.1"/>
    <property type="molecule type" value="Genomic_DNA"/>
</dbReference>